<accession>A0A6B0SEP2</accession>
<organism evidence="1 2">
    <name type="scientific">Halobacterium bonnevillei</name>
    <dbReference type="NCBI Taxonomy" id="2692200"/>
    <lineage>
        <taxon>Archaea</taxon>
        <taxon>Methanobacteriati</taxon>
        <taxon>Methanobacteriota</taxon>
        <taxon>Stenosarchaea group</taxon>
        <taxon>Halobacteria</taxon>
        <taxon>Halobacteriales</taxon>
        <taxon>Halobacteriaceae</taxon>
        <taxon>Halobacterium</taxon>
    </lineage>
</organism>
<dbReference type="AlphaFoldDB" id="A0A6B0SEP2"/>
<dbReference type="EMBL" id="WUUU01000001">
    <property type="protein sequence ID" value="MXR19146.1"/>
    <property type="molecule type" value="Genomic_DNA"/>
</dbReference>
<dbReference type="RefSeq" id="WP_159524743.1">
    <property type="nucleotide sequence ID" value="NZ_WUUU01000001.1"/>
</dbReference>
<comment type="caution">
    <text evidence="1">The sequence shown here is derived from an EMBL/GenBank/DDBJ whole genome shotgun (WGS) entry which is preliminary data.</text>
</comment>
<protein>
    <submittedName>
        <fullName evidence="1">Uncharacterized protein</fullName>
    </submittedName>
</protein>
<keyword evidence="2" id="KW-1185">Reference proteome</keyword>
<reference evidence="1 2" key="1">
    <citation type="submission" date="2019-12" db="EMBL/GenBank/DDBJ databases">
        <title>Isolation and characterization of three novel carbon monoxide-oxidizing members of Halobacteria from salione crusts and soils.</title>
        <authorList>
            <person name="Myers M.R."/>
            <person name="King G.M."/>
        </authorList>
    </citation>
    <scope>NUCLEOTIDE SEQUENCE [LARGE SCALE GENOMIC DNA]</scope>
    <source>
        <strain evidence="1 2">PCN9</strain>
    </source>
</reference>
<dbReference type="Proteomes" id="UP000471521">
    <property type="component" value="Unassembled WGS sequence"/>
</dbReference>
<name>A0A6B0SEP2_9EURY</name>
<sequence>MLADAPDGISAAADAVELIGTDETIIRESSLTSEAGSALRTLGASETVVRNTTLEGSNVSAGVTGTVFAEATGYSVSSDTLDTLLDATATEHTTEVAGQTVTVHNLQHLSADEYHALSGITNQTGADDIAAQSVDMASSAIQEMNATERVEYANETLSDISREDIEALQSATQEVSTFTHQSLQLQDSTVTGEYAPVIALDADLRMQNTSVTDSSYSKWGVYAAQSDVYIEDSYINPTAGDVSYEAGIYNYGSYVTVRDSSIVATTGIETYAGEYFGGTYAERVNFEGKTGMTGFGGSANAYRSVFNTTHYGITQPYSDSYRSEFNSAVGILAEETYAQYNNFEDTSLAIQALDGYESSARMNWYGDVRGPSTTVESTGGAIVSDIEYDPFLTAPPAEANLSTEGGESEQGIGTQAFATDVVMEPGQAYSFAVPGPTEGNLSQMFNDFNGVIYGFDAESQAWYQITPGNDEQLDALDALLVVPDTTARAVIDFEDSDDPTKVPAARDMHEGWNFVGAPQYGNAEDAFAASSADPARVVNVYEDPFSQISYSDDYWTVYTMGSTQTAPEVSAFSGYFVYAEDNGTIAANIPRGISIERFIESINTY</sequence>
<dbReference type="OrthoDB" id="219562at2157"/>
<evidence type="ECO:0000313" key="1">
    <source>
        <dbReference type="EMBL" id="MXR19146.1"/>
    </source>
</evidence>
<proteinExistence type="predicted"/>
<gene>
    <name evidence="1" type="ORF">GRX66_00480</name>
</gene>
<evidence type="ECO:0000313" key="2">
    <source>
        <dbReference type="Proteomes" id="UP000471521"/>
    </source>
</evidence>